<evidence type="ECO:0008006" key="4">
    <source>
        <dbReference type="Google" id="ProtNLM"/>
    </source>
</evidence>
<sequence>MKKILKFVGISIGILSIYFMLSINLQNVSITNNYKCLMIMTDKDVPVNKMLNVAQNNNLTFQIRNFVQYGFFDRTVKIEAINPTAKIKLGKQKSLLPNKNIYISKYKKENKRKTNIFFIEPNSKNDLDNIPHILSSNDINASYCNSDNFHLGYNLFFQSNIIFVIVLSLITVFATLMHYISRNKEIAVLKINGKSTFSISLSLYKKELLTTLKGILIIIIPFSIYILLKDASQLLYYFELVGIISSLTLLIYSIIALLGLPYINFLNVTTSVKNNRNNTVIYLILLLFKIVLTTTLFINIMNVFNSSKELYLTLNNSNSINKFSLYELNIRNYKPSTANKKLTTYISNFKTGIYRFEYCPEENIDKNYTIDVNDTEDLNFHSIKASSNLLPKLNIKDNNNNGITLSPSKNYLLIPQKYWADRNIIKKNYNSNTEYQCICIKDNQKITNFTDPSCYSYNMILSLTPLKSNFSISSDQKIFMTKEKAKLINREIDKLKIEHASIKASPLSDELNETTGTIKYSLLTNTIFLVILLVTVAVVNYVSILSYYEIKKKMLAIENLLGRSNLKDISTFLIINGIITLIISLGVNPFFILLIIPESIVFLMILQAKSFKNTTLILKGE</sequence>
<dbReference type="AlphaFoldDB" id="A0A1H3G9J3"/>
<feature type="transmembrane region" description="Helical" evidence="1">
    <location>
        <begin position="161"/>
        <end position="180"/>
    </location>
</feature>
<dbReference type="OrthoDB" id="2071970at2"/>
<feature type="transmembrane region" description="Helical" evidence="1">
    <location>
        <begin position="569"/>
        <end position="585"/>
    </location>
</feature>
<evidence type="ECO:0000313" key="2">
    <source>
        <dbReference type="EMBL" id="SDX99730.1"/>
    </source>
</evidence>
<name>A0A1H3G9J3_9FIRM</name>
<keyword evidence="1" id="KW-1133">Transmembrane helix</keyword>
<feature type="transmembrane region" description="Helical" evidence="1">
    <location>
        <begin position="7"/>
        <end position="25"/>
    </location>
</feature>
<evidence type="ECO:0000256" key="1">
    <source>
        <dbReference type="SAM" id="Phobius"/>
    </source>
</evidence>
<dbReference type="Proteomes" id="UP000183918">
    <property type="component" value="Unassembled WGS sequence"/>
</dbReference>
<dbReference type="eggNOG" id="ENOG5033VKM">
    <property type="taxonomic scope" value="Bacteria"/>
</dbReference>
<reference evidence="2 3" key="1">
    <citation type="submission" date="2016-10" db="EMBL/GenBank/DDBJ databases">
        <authorList>
            <person name="de Groot N.N."/>
        </authorList>
    </citation>
    <scope>NUCLEOTIDE SEQUENCE [LARGE SCALE GENOMIC DNA]</scope>
    <source>
        <strain evidence="2 3">DSM 14045</strain>
    </source>
</reference>
<dbReference type="RefSeq" id="WP_074715863.1">
    <property type="nucleotide sequence ID" value="NZ_FNPG01000006.1"/>
</dbReference>
<dbReference type="EMBL" id="FNPG01000006">
    <property type="protein sequence ID" value="SDX99730.1"/>
    <property type="molecule type" value="Genomic_DNA"/>
</dbReference>
<keyword evidence="1" id="KW-0472">Membrane</keyword>
<keyword evidence="3" id="KW-1185">Reference proteome</keyword>
<gene>
    <name evidence="2" type="ORF">SAMN02910414_00487</name>
</gene>
<feature type="transmembrane region" description="Helical" evidence="1">
    <location>
        <begin position="234"/>
        <end position="260"/>
    </location>
</feature>
<proteinExistence type="predicted"/>
<dbReference type="STRING" id="1122142.SAMN02910414_00487"/>
<protein>
    <recommendedName>
        <fullName evidence="4">FtsX-like permease family protein</fullName>
    </recommendedName>
</protein>
<evidence type="ECO:0000313" key="3">
    <source>
        <dbReference type="Proteomes" id="UP000183918"/>
    </source>
</evidence>
<feature type="transmembrane region" description="Helical" evidence="1">
    <location>
        <begin position="208"/>
        <end position="228"/>
    </location>
</feature>
<keyword evidence="1" id="KW-0812">Transmembrane</keyword>
<feature type="transmembrane region" description="Helical" evidence="1">
    <location>
        <begin position="527"/>
        <end position="548"/>
    </location>
</feature>
<organism evidence="2 3">
    <name type="scientific">Lachnobacterium bovis DSM 14045</name>
    <dbReference type="NCBI Taxonomy" id="1122142"/>
    <lineage>
        <taxon>Bacteria</taxon>
        <taxon>Bacillati</taxon>
        <taxon>Bacillota</taxon>
        <taxon>Clostridia</taxon>
        <taxon>Lachnospirales</taxon>
        <taxon>Lachnospiraceae</taxon>
        <taxon>Lachnobacterium</taxon>
    </lineage>
</organism>
<accession>A0A1H3G9J3</accession>
<feature type="transmembrane region" description="Helical" evidence="1">
    <location>
        <begin position="280"/>
        <end position="301"/>
    </location>
</feature>